<dbReference type="KEGG" id="dpf:ON006_08900"/>
<dbReference type="AlphaFoldDB" id="A0A9E8NCC7"/>
<dbReference type="InterPro" id="IPR032508">
    <property type="entry name" value="FecR_C"/>
</dbReference>
<evidence type="ECO:0000313" key="3">
    <source>
        <dbReference type="EMBL" id="WAC14065.1"/>
    </source>
</evidence>
<proteinExistence type="predicted"/>
<evidence type="ECO:0000259" key="2">
    <source>
        <dbReference type="Pfam" id="PF16344"/>
    </source>
</evidence>
<sequence length="416" mass="46364">MHSPRLEDLFLRYCEKNVTEAEREELMTLLLLEENREQINGLIDQLIRSDQSGNGLSQETADDILNSIFTATAQPQANFAPATDNEEEDNVAPPVRPLWIFRLVAASVALLLMYGGYRWINKKDQQIMPVAELVSVYGEDIRAGGNKAILTLADGQTLDLATITSENLAGQPGTTIDKTKGQISYSNVPGNARAIAYNVLKTPLGGQYKVVLPDGSRAWLNAGSSLKYPTAFAGKDRNVEMTGEVYFEIEPNKKMPFHVRVLDKYVDGKDMEITVLGTHFNISSYSDEPTIQTTLLEGSVRVEKGNVTKVLSPGQQARVEAGLAKDIAVKMVDTESVVAWKEGRFEFNGNIKEIMRQISRWYDLDVYYEGNVDKKAFAGTISRKNNVSEVLKMLELTGGIQFRIEERKITVRNTDQ</sequence>
<dbReference type="PANTHER" id="PTHR30273">
    <property type="entry name" value="PERIPLASMIC SIGNAL SENSOR AND SIGMA FACTOR ACTIVATOR FECR-RELATED"/>
    <property type="match status" value="1"/>
</dbReference>
<gene>
    <name evidence="3" type="ORF">ON006_08900</name>
</gene>
<name>A0A9E8NCC7_9BACT</name>
<reference evidence="3" key="1">
    <citation type="submission" date="2022-11" db="EMBL/GenBank/DDBJ databases">
        <title>Dyadobacter pollutisoli sp. nov., isolated from plastic dumped soil.</title>
        <authorList>
            <person name="Kim J.M."/>
            <person name="Kim K.R."/>
            <person name="Lee J.K."/>
            <person name="Hao L."/>
            <person name="Jeon C.O."/>
        </authorList>
    </citation>
    <scope>NUCLEOTIDE SEQUENCE</scope>
    <source>
        <strain evidence="3">U1</strain>
    </source>
</reference>
<dbReference type="RefSeq" id="WP_244818827.1">
    <property type="nucleotide sequence ID" value="NZ_CP112998.1"/>
</dbReference>
<evidence type="ECO:0000313" key="4">
    <source>
        <dbReference type="Proteomes" id="UP001164653"/>
    </source>
</evidence>
<dbReference type="Gene3D" id="3.55.50.30">
    <property type="match status" value="1"/>
</dbReference>
<dbReference type="EMBL" id="CP112998">
    <property type="protein sequence ID" value="WAC14065.1"/>
    <property type="molecule type" value="Genomic_DNA"/>
</dbReference>
<protein>
    <submittedName>
        <fullName evidence="3">DUF4974 domain-containing protein</fullName>
    </submittedName>
</protein>
<dbReference type="PANTHER" id="PTHR30273:SF2">
    <property type="entry name" value="PROTEIN FECR"/>
    <property type="match status" value="1"/>
</dbReference>
<dbReference type="Pfam" id="PF04773">
    <property type="entry name" value="FecR"/>
    <property type="match status" value="1"/>
</dbReference>
<dbReference type="Pfam" id="PF16344">
    <property type="entry name" value="FecR_C"/>
    <property type="match status" value="1"/>
</dbReference>
<dbReference type="InterPro" id="IPR006860">
    <property type="entry name" value="FecR"/>
</dbReference>
<organism evidence="3 4">
    <name type="scientific">Dyadobacter pollutisoli</name>
    <dbReference type="NCBI Taxonomy" id="2910158"/>
    <lineage>
        <taxon>Bacteria</taxon>
        <taxon>Pseudomonadati</taxon>
        <taxon>Bacteroidota</taxon>
        <taxon>Cytophagia</taxon>
        <taxon>Cytophagales</taxon>
        <taxon>Spirosomataceae</taxon>
        <taxon>Dyadobacter</taxon>
    </lineage>
</organism>
<feature type="domain" description="Protein FecR C-terminal" evidence="2">
    <location>
        <begin position="350"/>
        <end position="411"/>
    </location>
</feature>
<dbReference type="GO" id="GO:0016989">
    <property type="term" value="F:sigma factor antagonist activity"/>
    <property type="evidence" value="ECO:0007669"/>
    <property type="project" value="TreeGrafter"/>
</dbReference>
<dbReference type="Gene3D" id="2.60.120.1440">
    <property type="match status" value="1"/>
</dbReference>
<dbReference type="Proteomes" id="UP001164653">
    <property type="component" value="Chromosome"/>
</dbReference>
<dbReference type="InterPro" id="IPR012373">
    <property type="entry name" value="Ferrdict_sens_TM"/>
</dbReference>
<keyword evidence="4" id="KW-1185">Reference proteome</keyword>
<evidence type="ECO:0000259" key="1">
    <source>
        <dbReference type="Pfam" id="PF04773"/>
    </source>
</evidence>
<accession>A0A9E8NCC7</accession>
<feature type="domain" description="FecR protein" evidence="1">
    <location>
        <begin position="199"/>
        <end position="301"/>
    </location>
</feature>